<name>A0A7X0EW56_9ACTN</name>
<gene>
    <name evidence="1" type="ORF">FHU36_002697</name>
</gene>
<dbReference type="RefSeq" id="WP_185084026.1">
    <property type="nucleotide sequence ID" value="NZ_JACHJB010000001.1"/>
</dbReference>
<dbReference type="Proteomes" id="UP000583800">
    <property type="component" value="Unassembled WGS sequence"/>
</dbReference>
<evidence type="ECO:0000313" key="2">
    <source>
        <dbReference type="Proteomes" id="UP000583800"/>
    </source>
</evidence>
<evidence type="ECO:0000313" key="1">
    <source>
        <dbReference type="EMBL" id="MBB6346188.1"/>
    </source>
</evidence>
<dbReference type="AlphaFoldDB" id="A0A7X0EW56"/>
<accession>A0A7X0EW56</accession>
<sequence>MRNLGPYTYVTLSVMPDSAPRLAVSFHTADLRVRAGVLDKPRPYLEISSAEADVAISTTGAGLVTDADLHIARRLFEAAARYLADCERLHTEQSAKGAPDTAA</sequence>
<comment type="caution">
    <text evidence="1">The sequence shown here is derived from an EMBL/GenBank/DDBJ whole genome shotgun (WGS) entry which is preliminary data.</text>
</comment>
<reference evidence="1 2" key="1">
    <citation type="submission" date="2020-08" db="EMBL/GenBank/DDBJ databases">
        <title>Sequencing the genomes of 1000 actinobacteria strains.</title>
        <authorList>
            <person name="Klenk H.-P."/>
        </authorList>
    </citation>
    <scope>NUCLEOTIDE SEQUENCE [LARGE SCALE GENOMIC DNA]</scope>
    <source>
        <strain evidence="1 2">DSM 45913</strain>
    </source>
</reference>
<proteinExistence type="predicted"/>
<organism evidence="1 2">
    <name type="scientific">Nonomuraea muscovyensis</name>
    <dbReference type="NCBI Taxonomy" id="1124761"/>
    <lineage>
        <taxon>Bacteria</taxon>
        <taxon>Bacillati</taxon>
        <taxon>Actinomycetota</taxon>
        <taxon>Actinomycetes</taxon>
        <taxon>Streptosporangiales</taxon>
        <taxon>Streptosporangiaceae</taxon>
        <taxon>Nonomuraea</taxon>
    </lineage>
</organism>
<protein>
    <submittedName>
        <fullName evidence="1">Uncharacterized protein</fullName>
    </submittedName>
</protein>
<keyword evidence="2" id="KW-1185">Reference proteome</keyword>
<dbReference type="EMBL" id="JACHJB010000001">
    <property type="protein sequence ID" value="MBB6346188.1"/>
    <property type="molecule type" value="Genomic_DNA"/>
</dbReference>